<accession>A0A1Y5T5G3</accession>
<dbReference type="Pfam" id="PF02687">
    <property type="entry name" value="FtsX"/>
    <property type="match status" value="1"/>
</dbReference>
<feature type="transmembrane region" description="Helical" evidence="7">
    <location>
        <begin position="428"/>
        <end position="450"/>
    </location>
</feature>
<comment type="subcellular location">
    <subcellularLocation>
        <location evidence="1">Cell membrane</location>
        <topology evidence="1">Multi-pass membrane protein</topology>
    </subcellularLocation>
</comment>
<evidence type="ECO:0000313" key="10">
    <source>
        <dbReference type="Proteomes" id="UP000193862"/>
    </source>
</evidence>
<proteinExistence type="predicted"/>
<dbReference type="InterPro" id="IPR003838">
    <property type="entry name" value="ABC3_permease_C"/>
</dbReference>
<dbReference type="PANTHER" id="PTHR43738:SF2">
    <property type="entry name" value="ABC TRANSPORTER PERMEASE"/>
    <property type="match status" value="1"/>
</dbReference>
<evidence type="ECO:0000256" key="6">
    <source>
        <dbReference type="SAM" id="MobiDB-lite"/>
    </source>
</evidence>
<evidence type="ECO:0000256" key="3">
    <source>
        <dbReference type="ARBA" id="ARBA00022692"/>
    </source>
</evidence>
<evidence type="ECO:0000256" key="1">
    <source>
        <dbReference type="ARBA" id="ARBA00004651"/>
    </source>
</evidence>
<evidence type="ECO:0000313" key="9">
    <source>
        <dbReference type="EMBL" id="SLN56310.1"/>
    </source>
</evidence>
<gene>
    <name evidence="9" type="ORF">AQS8620_02482</name>
</gene>
<dbReference type="OrthoDB" id="9784014at2"/>
<keyword evidence="5 7" id="KW-0472">Membrane</keyword>
<protein>
    <submittedName>
        <fullName evidence="9">FtsX-like permease family protein</fullName>
    </submittedName>
</protein>
<evidence type="ECO:0000256" key="7">
    <source>
        <dbReference type="SAM" id="Phobius"/>
    </source>
</evidence>
<feature type="region of interest" description="Disordered" evidence="6">
    <location>
        <begin position="244"/>
        <end position="270"/>
    </location>
</feature>
<reference evidence="9 10" key="1">
    <citation type="submission" date="2017-03" db="EMBL/GenBank/DDBJ databases">
        <authorList>
            <person name="Afonso C.L."/>
            <person name="Miller P.J."/>
            <person name="Scott M.A."/>
            <person name="Spackman E."/>
            <person name="Goraichik I."/>
            <person name="Dimitrov K.M."/>
            <person name="Suarez D.L."/>
            <person name="Swayne D.E."/>
        </authorList>
    </citation>
    <scope>NUCLEOTIDE SEQUENCE [LARGE SCALE GENOMIC DNA]</scope>
    <source>
        <strain evidence="9 10">CECT 8620</strain>
    </source>
</reference>
<name>A0A1Y5T5G3_9RHOB</name>
<organism evidence="9 10">
    <name type="scientific">Aquimixticola soesokkakensis</name>
    <dbReference type="NCBI Taxonomy" id="1519096"/>
    <lineage>
        <taxon>Bacteria</taxon>
        <taxon>Pseudomonadati</taxon>
        <taxon>Pseudomonadota</taxon>
        <taxon>Alphaproteobacteria</taxon>
        <taxon>Rhodobacterales</taxon>
        <taxon>Paracoccaceae</taxon>
        <taxon>Aquimixticola</taxon>
    </lineage>
</organism>
<feature type="transmembrane region" description="Helical" evidence="7">
    <location>
        <begin position="53"/>
        <end position="72"/>
    </location>
</feature>
<dbReference type="Proteomes" id="UP000193862">
    <property type="component" value="Unassembled WGS sequence"/>
</dbReference>
<dbReference type="AlphaFoldDB" id="A0A1Y5T5G3"/>
<dbReference type="EMBL" id="FWFS01000009">
    <property type="protein sequence ID" value="SLN56310.1"/>
    <property type="molecule type" value="Genomic_DNA"/>
</dbReference>
<dbReference type="RefSeq" id="WP_085837197.1">
    <property type="nucleotide sequence ID" value="NZ_FWFS01000009.1"/>
</dbReference>
<dbReference type="GO" id="GO:0005886">
    <property type="term" value="C:plasma membrane"/>
    <property type="evidence" value="ECO:0007669"/>
    <property type="project" value="UniProtKB-SubCell"/>
</dbReference>
<feature type="transmembrane region" description="Helical" evidence="7">
    <location>
        <begin position="339"/>
        <end position="360"/>
    </location>
</feature>
<evidence type="ECO:0000256" key="4">
    <source>
        <dbReference type="ARBA" id="ARBA00022989"/>
    </source>
</evidence>
<dbReference type="PANTHER" id="PTHR43738">
    <property type="entry name" value="ABC TRANSPORTER, MEMBRANE PROTEIN"/>
    <property type="match status" value="1"/>
</dbReference>
<keyword evidence="3 7" id="KW-0812">Transmembrane</keyword>
<feature type="domain" description="ABC3 transporter permease C-terminal" evidence="8">
    <location>
        <begin position="337"/>
        <end position="450"/>
    </location>
</feature>
<evidence type="ECO:0000259" key="8">
    <source>
        <dbReference type="Pfam" id="PF02687"/>
    </source>
</evidence>
<evidence type="ECO:0000256" key="5">
    <source>
        <dbReference type="ARBA" id="ARBA00023136"/>
    </source>
</evidence>
<dbReference type="InterPro" id="IPR051125">
    <property type="entry name" value="ABC-4/HrtB_transporter"/>
</dbReference>
<feature type="transmembrane region" description="Helical" evidence="7">
    <location>
        <begin position="381"/>
        <end position="408"/>
    </location>
</feature>
<sequence length="460" mass="48420">MFDLWARVPNLAQDALVACALFLPLGLIATALWRGFAPLPLVRAMLRRFWGTNLVFVVLIAVSVAMGIALIAQERALRAGMAQAADKFDLVIGAPGSQLSLLLASVFLQPSDVALVSGALYDEVAKAQNVDIAAPLAFGDSFEGAPVVGTIADFLTYLSDDRIEGRVFGAETEAVIGALVPLEIGAEFSPAHGSVALEEDSHAHAGVHFEVVGQMARTGTPWDHAILVPIEAVWEVHGLANGHAPAAAHDDHETHAHAQDEDHAARAPAAHPIGPPFDPAYFPGTPAIVVHTSELWANYALKSQFSRDGEAMGFFPGTVLAQLYGVMGDLRQAMSVMSLVSQGLVAAAVLSGLFILMRLFRRQVAMLRALGAPNRFVVAVIWTYATSLLLAGTVAGVILGAGAAQVLSLVVTARTDVVVTATLGWSEVHLALGFLCGVSLLALLPAWGVLRRPVAEGLRA</sequence>
<keyword evidence="2" id="KW-1003">Cell membrane</keyword>
<feature type="compositionally biased region" description="Basic and acidic residues" evidence="6">
    <location>
        <begin position="248"/>
        <end position="265"/>
    </location>
</feature>
<keyword evidence="4 7" id="KW-1133">Transmembrane helix</keyword>
<feature type="transmembrane region" description="Helical" evidence="7">
    <location>
        <begin position="12"/>
        <end position="33"/>
    </location>
</feature>
<evidence type="ECO:0000256" key="2">
    <source>
        <dbReference type="ARBA" id="ARBA00022475"/>
    </source>
</evidence>
<keyword evidence="10" id="KW-1185">Reference proteome</keyword>